<reference evidence="3 4" key="1">
    <citation type="journal article" date="2015" name="Genome Announc.">
        <title>Expanding the biotechnology potential of lactobacilli through comparative genomics of 213 strains and associated genera.</title>
        <authorList>
            <person name="Sun Z."/>
            <person name="Harris H.M."/>
            <person name="McCann A."/>
            <person name="Guo C."/>
            <person name="Argimon S."/>
            <person name="Zhang W."/>
            <person name="Yang X."/>
            <person name="Jeffery I.B."/>
            <person name="Cooney J.C."/>
            <person name="Kagawa T.F."/>
            <person name="Liu W."/>
            <person name="Song Y."/>
            <person name="Salvetti E."/>
            <person name="Wrobel A."/>
            <person name="Rasinkangas P."/>
            <person name="Parkhill J."/>
            <person name="Rea M.C."/>
            <person name="O'Sullivan O."/>
            <person name="Ritari J."/>
            <person name="Douillard F.P."/>
            <person name="Paul Ross R."/>
            <person name="Yang R."/>
            <person name="Briner A.E."/>
            <person name="Felis G.E."/>
            <person name="de Vos W.M."/>
            <person name="Barrangou R."/>
            <person name="Klaenhammer T.R."/>
            <person name="Caufield P.W."/>
            <person name="Cui Y."/>
            <person name="Zhang H."/>
            <person name="O'Toole P.W."/>
        </authorList>
    </citation>
    <scope>NUCLEOTIDE SEQUENCE [LARGE SCALE GENOMIC DNA]</scope>
    <source>
        <strain evidence="3 4">DSM 14421</strain>
    </source>
</reference>
<comment type="caution">
    <text evidence="3">The sequence shown here is derived from an EMBL/GenBank/DDBJ whole genome shotgun (WGS) entry which is preliminary data.</text>
</comment>
<feature type="region of interest" description="Disordered" evidence="1">
    <location>
        <begin position="125"/>
        <end position="155"/>
    </location>
</feature>
<dbReference type="EMBL" id="AZEY01000023">
    <property type="protein sequence ID" value="KRL68564.1"/>
    <property type="molecule type" value="Genomic_DNA"/>
</dbReference>
<protein>
    <recommendedName>
        <fullName evidence="2">SCP domain-containing protein</fullName>
    </recommendedName>
</protein>
<evidence type="ECO:0000313" key="3">
    <source>
        <dbReference type="EMBL" id="KRL68564.1"/>
    </source>
</evidence>
<dbReference type="CDD" id="cd05379">
    <property type="entry name" value="CAP_bacterial"/>
    <property type="match status" value="1"/>
</dbReference>
<dbReference type="Pfam" id="PF00188">
    <property type="entry name" value="CAP"/>
    <property type="match status" value="1"/>
</dbReference>
<evidence type="ECO:0000313" key="4">
    <source>
        <dbReference type="Proteomes" id="UP000052013"/>
    </source>
</evidence>
<gene>
    <name evidence="3" type="ORF">FC85_GL002379</name>
</gene>
<dbReference type="AlphaFoldDB" id="A0A0R1SLM9"/>
<dbReference type="PATRIC" id="fig|1423739.3.peg.2475"/>
<sequence length="468" mass="50989">MKNKLRWLTLLVLGSGMILGEGIANPQLASAKAKPRVMVLDRGLVSGTYKIKAAAKHGYAYSAKLKKREWKLAGLTNRTFKATHGEFLNVNGVFKTYYYIRDTKKPKRAGWVNFNYLEQIKVGSDSIKKPKPTKQEKPTSTNDQNSTSDSDQAQSAAATQAKLNKYFTADEQAQIAQLKQQADSIGNDTKSMYSQTPSVKGSFTPGQLSEGYLNSTLGWINFFRSQYGLSPLTDNTAWNTEAQYGAATLAAADQGLSHGLKGFSKPAFISDTDWQRGADATNQSNLGQGVVSPYDTISQYLNDSGNDIPGHREWLLGGINQVGIGQVGDYNDLMVFNLHGDGSSVPSKPIEFPKQGLFPIDLAQDTRWSLSLTTQYQSGTQVKVGVTDNTTNKPVDVTNIIATHGGYGGFGTSISYEPNTDDIKFGHSYTITISGVPGMTSDYTYTTKLFDLGIAPSNSSYTETLWEG</sequence>
<feature type="compositionally biased region" description="Low complexity" evidence="1">
    <location>
        <begin position="138"/>
        <end position="155"/>
    </location>
</feature>
<evidence type="ECO:0000256" key="1">
    <source>
        <dbReference type="SAM" id="MobiDB-lite"/>
    </source>
</evidence>
<accession>A0A0R1SLM9</accession>
<dbReference type="SUPFAM" id="SSF55797">
    <property type="entry name" value="PR-1-like"/>
    <property type="match status" value="1"/>
</dbReference>
<dbReference type="Gene3D" id="3.40.33.10">
    <property type="entry name" value="CAP"/>
    <property type="match status" value="1"/>
</dbReference>
<dbReference type="InterPro" id="IPR014044">
    <property type="entry name" value="CAP_dom"/>
</dbReference>
<dbReference type="STRING" id="1423739.FC85_GL002379"/>
<feature type="domain" description="SCP" evidence="2">
    <location>
        <begin position="220"/>
        <end position="332"/>
    </location>
</feature>
<dbReference type="InterPro" id="IPR035940">
    <property type="entry name" value="CAP_sf"/>
</dbReference>
<evidence type="ECO:0000259" key="2">
    <source>
        <dbReference type="Pfam" id="PF00188"/>
    </source>
</evidence>
<organism evidence="3 4">
    <name type="scientific">Lentilactobacillus diolivorans DSM 14421</name>
    <dbReference type="NCBI Taxonomy" id="1423739"/>
    <lineage>
        <taxon>Bacteria</taxon>
        <taxon>Bacillati</taxon>
        <taxon>Bacillota</taxon>
        <taxon>Bacilli</taxon>
        <taxon>Lactobacillales</taxon>
        <taxon>Lactobacillaceae</taxon>
        <taxon>Lentilactobacillus</taxon>
    </lineage>
</organism>
<dbReference type="RefSeq" id="WP_057864007.1">
    <property type="nucleotide sequence ID" value="NZ_AZEY01000023.1"/>
</dbReference>
<dbReference type="Proteomes" id="UP000052013">
    <property type="component" value="Unassembled WGS sequence"/>
</dbReference>
<proteinExistence type="predicted"/>
<name>A0A0R1SLM9_9LACO</name>